<reference evidence="1" key="1">
    <citation type="submission" date="2022-10" db="EMBL/GenBank/DDBJ databases">
        <title>Chryseobacterium sp. nov., a novel bacterial species.</title>
        <authorList>
            <person name="Cao Y."/>
        </authorList>
    </citation>
    <scope>NUCLEOTIDE SEQUENCE</scope>
    <source>
        <strain evidence="1">KC 927</strain>
    </source>
</reference>
<organism evidence="1 2">
    <name type="scientific">Chryseobacterium luquanense</name>
    <dbReference type="NCBI Taxonomy" id="2983766"/>
    <lineage>
        <taxon>Bacteria</taxon>
        <taxon>Pseudomonadati</taxon>
        <taxon>Bacteroidota</taxon>
        <taxon>Flavobacteriia</taxon>
        <taxon>Flavobacteriales</taxon>
        <taxon>Weeksellaceae</taxon>
        <taxon>Chryseobacterium group</taxon>
        <taxon>Chryseobacterium</taxon>
    </lineage>
</organism>
<evidence type="ECO:0000313" key="1">
    <source>
        <dbReference type="EMBL" id="MCX8532156.1"/>
    </source>
</evidence>
<name>A0ABT3Y245_9FLAO</name>
<dbReference type="EMBL" id="JAOVZV010000005">
    <property type="protein sequence ID" value="MCX8532156.1"/>
    <property type="molecule type" value="Genomic_DNA"/>
</dbReference>
<accession>A0ABT3Y245</accession>
<dbReference type="RefSeq" id="WP_267280743.1">
    <property type="nucleotide sequence ID" value="NZ_JAOVZV010000005.1"/>
</dbReference>
<sequence>MLLSIDHTLISTQNVDIIYLCLQSINKNKKFNQIKTKKEWKGYIIFHNIDGITAYFRVNRFKQSDRLCIAFSPHKLYNKGVHNANNISFFKLQQCMISTLWNLGLGKDKIPYFKISSIELGVNFEVMRDPYFILDSAIMIGTYFFENTEYKHYKVAHNTNHKYLKHKLYIKSEQIVTSKQRNFAELGYCSKNIMRFEVKIERTEKIKFFDFKNLQNLFLPTTENIFKQFLAEKFKTIFFFSIKSLDRRKLKKTPQTRFYHQAEVPKYWKTLSAAQRGNKRKFYDALPKSFDLNIEMQNCFPFKDHKILDFPTIL</sequence>
<keyword evidence="2" id="KW-1185">Reference proteome</keyword>
<evidence type="ECO:0000313" key="2">
    <source>
        <dbReference type="Proteomes" id="UP001070176"/>
    </source>
</evidence>
<comment type="caution">
    <text evidence="1">The sequence shown here is derived from an EMBL/GenBank/DDBJ whole genome shotgun (WGS) entry which is preliminary data.</text>
</comment>
<gene>
    <name evidence="1" type="ORF">OEA66_07300</name>
</gene>
<dbReference type="Proteomes" id="UP001070176">
    <property type="component" value="Unassembled WGS sequence"/>
</dbReference>
<proteinExistence type="predicted"/>
<protein>
    <submittedName>
        <fullName evidence="1">Uncharacterized protein</fullName>
    </submittedName>
</protein>